<feature type="compositionally biased region" description="Basic and acidic residues" evidence="1">
    <location>
        <begin position="107"/>
        <end position="117"/>
    </location>
</feature>
<dbReference type="Pfam" id="PF23670">
    <property type="entry name" value="PIGBOS1"/>
    <property type="match status" value="1"/>
</dbReference>
<dbReference type="AlphaFoldDB" id="A0A177ABD9"/>
<evidence type="ECO:0000313" key="2">
    <source>
        <dbReference type="EMBL" id="OAF59439.1"/>
    </source>
</evidence>
<evidence type="ECO:0000256" key="1">
    <source>
        <dbReference type="SAM" id="MobiDB-lite"/>
    </source>
</evidence>
<accession>A0A177ABD9</accession>
<gene>
    <name evidence="2" type="ORF">VC83_03716</name>
</gene>
<dbReference type="RefSeq" id="XP_024324722.1">
    <property type="nucleotide sequence ID" value="XM_024467359.1"/>
</dbReference>
<name>A0A177ABD9_9PEZI</name>
<protein>
    <submittedName>
        <fullName evidence="2">Uncharacterized protein</fullName>
    </submittedName>
</protein>
<dbReference type="EMBL" id="KV441393">
    <property type="protein sequence ID" value="OAF59439.1"/>
    <property type="molecule type" value="Genomic_DNA"/>
</dbReference>
<proteinExistence type="predicted"/>
<dbReference type="InterPro" id="IPR057394">
    <property type="entry name" value="PIGBOS1"/>
</dbReference>
<feature type="region of interest" description="Disordered" evidence="1">
    <location>
        <begin position="87"/>
        <end position="117"/>
    </location>
</feature>
<feature type="compositionally biased region" description="Polar residues" evidence="1">
    <location>
        <begin position="92"/>
        <end position="106"/>
    </location>
</feature>
<dbReference type="GeneID" id="36286790"/>
<organism evidence="2">
    <name type="scientific">Pseudogymnoascus destructans</name>
    <dbReference type="NCBI Taxonomy" id="655981"/>
    <lineage>
        <taxon>Eukaryota</taxon>
        <taxon>Fungi</taxon>
        <taxon>Dikarya</taxon>
        <taxon>Ascomycota</taxon>
        <taxon>Pezizomycotina</taxon>
        <taxon>Leotiomycetes</taxon>
        <taxon>Thelebolales</taxon>
        <taxon>Thelebolaceae</taxon>
        <taxon>Pseudogymnoascus</taxon>
    </lineage>
</organism>
<dbReference type="Proteomes" id="UP000077154">
    <property type="component" value="Unassembled WGS sequence"/>
</dbReference>
<sequence length="117" mass="12709">MSKGRAFIPVVFAVGFGVANALWAFGPALEEQAQERAEKARRLEEGEKPLDKEVTASIKAAADASRSEATAEALQSKSNVWQTAAKFWDKPSNVSSPTNEVSQTITKDQRPDESSKQ</sequence>
<dbReference type="OrthoDB" id="3439683at2759"/>
<reference evidence="2" key="1">
    <citation type="submission" date="2016-03" db="EMBL/GenBank/DDBJ databases">
        <title>Updated assembly of Pseudogymnoascus destructans, the fungus causing white-nose syndrome of bats.</title>
        <authorList>
            <person name="Palmer J.M."/>
            <person name="Drees K.P."/>
            <person name="Foster J.T."/>
            <person name="Lindner D.L."/>
        </authorList>
    </citation>
    <scope>NUCLEOTIDE SEQUENCE [LARGE SCALE GENOMIC DNA]</scope>
    <source>
        <strain evidence="2">20631-21</strain>
    </source>
</reference>
<dbReference type="VEuPathDB" id="FungiDB:GMDG_02689"/>